<evidence type="ECO:0000256" key="3">
    <source>
        <dbReference type="ARBA" id="ARBA00022525"/>
    </source>
</evidence>
<dbReference type="InterPro" id="IPR012334">
    <property type="entry name" value="Pectin_lyas_fold"/>
</dbReference>
<evidence type="ECO:0000256" key="13">
    <source>
        <dbReference type="RuleBase" id="RU361169"/>
    </source>
</evidence>
<dbReference type="InterPro" id="IPR011050">
    <property type="entry name" value="Pectin_lyase_fold/virulence"/>
</dbReference>
<comment type="caution">
    <text evidence="14">The sequence shown here is derived from an EMBL/GenBank/DDBJ whole genome shotgun (WGS) entry which is preliminary data.</text>
</comment>
<keyword evidence="6 13" id="KW-0378">Hydrolase</keyword>
<dbReference type="PANTHER" id="PTHR31884:SF9">
    <property type="entry name" value="ENDOPOLYGALACTURONASE D-RELATED"/>
    <property type="match status" value="1"/>
</dbReference>
<reference evidence="14 15" key="1">
    <citation type="submission" date="2016-10" db="EMBL/GenBank/DDBJ databases">
        <title>Genome sequence of the ascomycete fungus Penicillium subrubescens.</title>
        <authorList>
            <person name="De Vries R.P."/>
            <person name="Peng M."/>
            <person name="Dilokpimol A."/>
            <person name="Hilden K."/>
            <person name="Makela M.R."/>
            <person name="Grigoriev I."/>
            <person name="Riley R."/>
            <person name="Granchi Z."/>
        </authorList>
    </citation>
    <scope>NUCLEOTIDE SEQUENCE [LARGE SCALE GENOMIC DNA]</scope>
    <source>
        <strain evidence="14 15">CBS 132785</strain>
    </source>
</reference>
<dbReference type="EMBL" id="MNBE01000483">
    <property type="protein sequence ID" value="OKP09603.1"/>
    <property type="molecule type" value="Genomic_DNA"/>
</dbReference>
<evidence type="ECO:0000256" key="2">
    <source>
        <dbReference type="ARBA" id="ARBA00008834"/>
    </source>
</evidence>
<evidence type="ECO:0000256" key="9">
    <source>
        <dbReference type="ARBA" id="ARBA00023316"/>
    </source>
</evidence>
<evidence type="ECO:0000256" key="8">
    <source>
        <dbReference type="ARBA" id="ARBA00023295"/>
    </source>
</evidence>
<keyword evidence="4" id="KW-0732">Signal</keyword>
<evidence type="ECO:0000256" key="4">
    <source>
        <dbReference type="ARBA" id="ARBA00022729"/>
    </source>
</evidence>
<keyword evidence="9" id="KW-0961">Cell wall biogenesis/degradation</keyword>
<evidence type="ECO:0000256" key="11">
    <source>
        <dbReference type="ARBA" id="ARBA00041404"/>
    </source>
</evidence>
<organism evidence="14 15">
    <name type="scientific">Penicillium subrubescens</name>
    <dbReference type="NCBI Taxonomy" id="1316194"/>
    <lineage>
        <taxon>Eukaryota</taxon>
        <taxon>Fungi</taxon>
        <taxon>Dikarya</taxon>
        <taxon>Ascomycota</taxon>
        <taxon>Pezizomycotina</taxon>
        <taxon>Eurotiomycetes</taxon>
        <taxon>Eurotiomycetidae</taxon>
        <taxon>Eurotiales</taxon>
        <taxon>Aspergillaceae</taxon>
        <taxon>Penicillium</taxon>
    </lineage>
</organism>
<dbReference type="GO" id="GO:0004650">
    <property type="term" value="F:polygalacturonase activity"/>
    <property type="evidence" value="ECO:0007669"/>
    <property type="project" value="InterPro"/>
</dbReference>
<comment type="similarity">
    <text evidence="2 13">Belongs to the glycosyl hydrolase 28 family.</text>
</comment>
<evidence type="ECO:0000256" key="6">
    <source>
        <dbReference type="ARBA" id="ARBA00022801"/>
    </source>
</evidence>
<dbReference type="Proteomes" id="UP000186955">
    <property type="component" value="Unassembled WGS sequence"/>
</dbReference>
<dbReference type="SUPFAM" id="SSF51126">
    <property type="entry name" value="Pectin lyase-like"/>
    <property type="match status" value="1"/>
</dbReference>
<evidence type="ECO:0000256" key="10">
    <source>
        <dbReference type="ARBA" id="ARBA00037707"/>
    </source>
</evidence>
<gene>
    <name evidence="14" type="ORF">PENSUB_5035</name>
</gene>
<protein>
    <recommendedName>
        <fullName evidence="11">Pectinase D</fullName>
    </recommendedName>
    <alternativeName>
        <fullName evidence="12">Polygalacturonase D</fullName>
    </alternativeName>
</protein>
<dbReference type="InterPro" id="IPR050434">
    <property type="entry name" value="Glycosyl_hydrlase_28"/>
</dbReference>
<evidence type="ECO:0000256" key="5">
    <source>
        <dbReference type="ARBA" id="ARBA00022737"/>
    </source>
</evidence>
<dbReference type="GO" id="GO:0071555">
    <property type="term" value="P:cell wall organization"/>
    <property type="evidence" value="ECO:0007669"/>
    <property type="project" value="UniProtKB-KW"/>
</dbReference>
<dbReference type="GO" id="GO:0045490">
    <property type="term" value="P:pectin catabolic process"/>
    <property type="evidence" value="ECO:0007669"/>
    <property type="project" value="TreeGrafter"/>
</dbReference>
<evidence type="ECO:0000256" key="1">
    <source>
        <dbReference type="ARBA" id="ARBA00004613"/>
    </source>
</evidence>
<comment type="function">
    <text evidence="10">Involved in maceration and soft-rotting of plant tissue. Hydrolyzes the 1,4-alpha glycosidic bonds of de-esterified pectate in the smooth region of the plant cell wall.</text>
</comment>
<evidence type="ECO:0000313" key="15">
    <source>
        <dbReference type="Proteomes" id="UP000186955"/>
    </source>
</evidence>
<evidence type="ECO:0000256" key="7">
    <source>
        <dbReference type="ARBA" id="ARBA00023180"/>
    </source>
</evidence>
<name>A0A1Q5UAV5_9EURO</name>
<dbReference type="Gene3D" id="2.160.20.10">
    <property type="entry name" value="Single-stranded right-handed beta-helix, Pectin lyase-like"/>
    <property type="match status" value="1"/>
</dbReference>
<dbReference type="GO" id="GO:0005576">
    <property type="term" value="C:extracellular region"/>
    <property type="evidence" value="ECO:0007669"/>
    <property type="project" value="UniProtKB-SubCell"/>
</dbReference>
<keyword evidence="8 13" id="KW-0326">Glycosidase</keyword>
<keyword evidence="5" id="KW-0677">Repeat</keyword>
<evidence type="ECO:0000256" key="12">
    <source>
        <dbReference type="ARBA" id="ARBA00042861"/>
    </source>
</evidence>
<keyword evidence="3" id="KW-0964">Secreted</keyword>
<dbReference type="STRING" id="1316194.A0A1Q5UAV5"/>
<accession>A0A1Q5UAV5</accession>
<keyword evidence="15" id="KW-1185">Reference proteome</keyword>
<dbReference type="AlphaFoldDB" id="A0A1Q5UAV5"/>
<keyword evidence="7" id="KW-0325">Glycoprotein</keyword>
<comment type="subcellular location">
    <subcellularLocation>
        <location evidence="1">Secreted</location>
    </subcellularLocation>
</comment>
<dbReference type="PANTHER" id="PTHR31884">
    <property type="entry name" value="POLYGALACTURONASE"/>
    <property type="match status" value="1"/>
</dbReference>
<dbReference type="InterPro" id="IPR000743">
    <property type="entry name" value="Glyco_hydro_28"/>
</dbReference>
<proteinExistence type="inferred from homology"/>
<evidence type="ECO:0000313" key="14">
    <source>
        <dbReference type="EMBL" id="OKP09603.1"/>
    </source>
</evidence>
<sequence>MVQISGNNVVIKGAPGSFFDGGGPLYWDGLGNNGGGPKPGIFMKLSLKNESLVTDLYVLNTPTHAIDVDGVYDSTIQRIIVNNSMGDTPNAISNGLSAGHNTDAFDVGNVENLLMQDIQVWNQDDCVALSVSNNVTFRNFYCSGSHGLSIAGGGNGPGNNVTNILFTDAVVTNSSYGLRIKTDYNATGSVANVTYSNIFVSNIKARGIDIEQDYLNGGPNGLPTNGVAVHNITYRNVTGWVAEGAADYYVLCGVGSCKDFKYEHVRITGGTVETIGSRNTHSNPLLRHQLPIFVNNRPSLPNQGKVGITKIGKLQINSALGIGAIMNALLMLRVSRSLDGTSASWYKTLPAKPCRRLF</sequence>
<dbReference type="Pfam" id="PF00295">
    <property type="entry name" value="Glyco_hydro_28"/>
    <property type="match status" value="1"/>
</dbReference>